<dbReference type="Pfam" id="PF01512">
    <property type="entry name" value="Complex1_51K"/>
    <property type="match status" value="1"/>
</dbReference>
<evidence type="ECO:0000256" key="5">
    <source>
        <dbReference type="ARBA" id="ARBA00022630"/>
    </source>
</evidence>
<dbReference type="AlphaFoldDB" id="A0A7W3ZFY6"/>
<feature type="domain" description="Soluble ligand binding" evidence="11">
    <location>
        <begin position="238"/>
        <end position="273"/>
    </location>
</feature>
<evidence type="ECO:0000256" key="8">
    <source>
        <dbReference type="ARBA" id="ARBA00023004"/>
    </source>
</evidence>
<organism evidence="13 14">
    <name type="scientific">Amycolatopsis dendrobii</name>
    <dbReference type="NCBI Taxonomy" id="2760662"/>
    <lineage>
        <taxon>Bacteria</taxon>
        <taxon>Bacillati</taxon>
        <taxon>Actinomycetota</taxon>
        <taxon>Actinomycetes</taxon>
        <taxon>Pseudonocardiales</taxon>
        <taxon>Pseudonocardiaceae</taxon>
        <taxon>Amycolatopsis</taxon>
    </lineage>
</organism>
<keyword evidence="5" id="KW-0285">Flavoprotein</keyword>
<dbReference type="InterPro" id="IPR050837">
    <property type="entry name" value="ComplexI_51kDa_subunit"/>
</dbReference>
<gene>
    <name evidence="13" type="ORF">H4281_40885</name>
</gene>
<keyword evidence="7" id="KW-0479">Metal-binding</keyword>
<dbReference type="InterPro" id="IPR019575">
    <property type="entry name" value="Nuop51_4Fe4S-bd"/>
</dbReference>
<evidence type="ECO:0000256" key="2">
    <source>
        <dbReference type="ARBA" id="ARBA00001966"/>
    </source>
</evidence>
<comment type="cofactor">
    <cofactor evidence="1">
        <name>FMN</name>
        <dbReference type="ChEBI" id="CHEBI:58210"/>
    </cofactor>
</comment>
<evidence type="ECO:0000313" key="14">
    <source>
        <dbReference type="Proteomes" id="UP000526734"/>
    </source>
</evidence>
<keyword evidence="6" id="KW-0288">FMN</keyword>
<dbReference type="SUPFAM" id="SSF142019">
    <property type="entry name" value="Nqo1 FMN-binding domain-like"/>
    <property type="match status" value="1"/>
</dbReference>
<evidence type="ECO:0000256" key="6">
    <source>
        <dbReference type="ARBA" id="ARBA00022643"/>
    </source>
</evidence>
<evidence type="ECO:0000259" key="10">
    <source>
        <dbReference type="Pfam" id="PF01512"/>
    </source>
</evidence>
<dbReference type="GO" id="GO:0046872">
    <property type="term" value="F:metal ion binding"/>
    <property type="evidence" value="ECO:0007669"/>
    <property type="project" value="UniProtKB-KW"/>
</dbReference>
<evidence type="ECO:0000256" key="4">
    <source>
        <dbReference type="ARBA" id="ARBA00022485"/>
    </source>
</evidence>
<keyword evidence="4" id="KW-0004">4Fe-4S</keyword>
<dbReference type="SUPFAM" id="SSF142984">
    <property type="entry name" value="Nqo1 middle domain-like"/>
    <property type="match status" value="1"/>
</dbReference>
<comment type="caution">
    <text evidence="13">The sequence shown here is derived from an EMBL/GenBank/DDBJ whole genome shotgun (WGS) entry which is preliminary data.</text>
</comment>
<dbReference type="Pfam" id="PF10589">
    <property type="entry name" value="NADH_4Fe-4S"/>
    <property type="match status" value="1"/>
</dbReference>
<evidence type="ECO:0000256" key="3">
    <source>
        <dbReference type="ARBA" id="ARBA00007523"/>
    </source>
</evidence>
<accession>A0A7W3ZFY6</accession>
<proteinExistence type="inferred from homology"/>
<dbReference type="RefSeq" id="WP_182896214.1">
    <property type="nucleotide sequence ID" value="NZ_JACGZW010000020.1"/>
</dbReference>
<dbReference type="SUPFAM" id="SSF140490">
    <property type="entry name" value="Nqo1C-terminal domain-like"/>
    <property type="match status" value="1"/>
</dbReference>
<name>A0A7W3ZFY6_9PSEU</name>
<dbReference type="Gene3D" id="3.40.50.11540">
    <property type="entry name" value="NADH-ubiquinone oxidoreductase 51kDa subunit"/>
    <property type="match status" value="1"/>
</dbReference>
<dbReference type="Proteomes" id="UP000526734">
    <property type="component" value="Unassembled WGS sequence"/>
</dbReference>
<dbReference type="Gene3D" id="1.20.1440.230">
    <property type="entry name" value="NADH-ubiquinone oxidoreductase 51kDa subunit, iron-sulphur binding domain"/>
    <property type="match status" value="1"/>
</dbReference>
<sequence>MTIARSPRAASASPARLLAGWLDSRRPAGFAEHRARYGALPVEHYAGRNGRARLLATVDASGLRGRGGAGFPIGRKLRAVARGRRPVVVANGCEGEPVSRKDHALLTVAPHLALDGAVLAALATGAKEIILCVHRDDPLAASVAEALAERPSGEIPLRLVQVPGRYVSSEESALVNFLETGDARPTAKPPRPFEHGVRGRPTLIGNVETLAHLALIARYGPEWFRGCGTQESPGTTLVTVGGGVARPGVYEAALGTPVTEVLDQAGGPAEPPQAILFGGYGGAWLPAPVAAGIRLSAEDLRAAGATLGVASLTVLPAHACGLAETARVLRYLAGESARQCGPCMFGLPAIADDFTALVLGGRAAAQAGQRLRNRLSVIPGRGACAHPDGAVRLAASALRCFAQDRQAHLAGRPCAWAAHPALPLPNWNNRSGEWT</sequence>
<dbReference type="Pfam" id="PF10531">
    <property type="entry name" value="SLBB"/>
    <property type="match status" value="1"/>
</dbReference>
<dbReference type="EMBL" id="JACGZW010000020">
    <property type="protein sequence ID" value="MBB1159538.1"/>
    <property type="molecule type" value="Genomic_DNA"/>
</dbReference>
<protein>
    <submittedName>
        <fullName evidence="13">SLBB domain-containing protein</fullName>
    </submittedName>
</protein>
<evidence type="ECO:0000313" key="13">
    <source>
        <dbReference type="EMBL" id="MBB1159538.1"/>
    </source>
</evidence>
<dbReference type="GO" id="GO:0045333">
    <property type="term" value="P:cellular respiration"/>
    <property type="evidence" value="ECO:0007669"/>
    <property type="project" value="TreeGrafter"/>
</dbReference>
<reference evidence="13 14" key="1">
    <citation type="submission" date="2020-08" db="EMBL/GenBank/DDBJ databases">
        <title>Amycolatopsis sp. nov. DR6-1 isolated from Dendrobium heterocarpum.</title>
        <authorList>
            <person name="Tedsree N."/>
            <person name="Kuncharoen N."/>
            <person name="Likhitwitayawuid K."/>
            <person name="Tanasupawat S."/>
        </authorList>
    </citation>
    <scope>NUCLEOTIDE SEQUENCE [LARGE SCALE GENOMIC DNA]</scope>
    <source>
        <strain evidence="13 14">DR6-1</strain>
    </source>
</reference>
<keyword evidence="9" id="KW-0411">Iron-sulfur</keyword>
<dbReference type="Gene3D" id="3.10.20.600">
    <property type="match status" value="1"/>
</dbReference>
<evidence type="ECO:0000256" key="1">
    <source>
        <dbReference type="ARBA" id="ARBA00001917"/>
    </source>
</evidence>
<comment type="similarity">
    <text evidence="3">Belongs to the complex I 51 kDa subunit family.</text>
</comment>
<dbReference type="InterPro" id="IPR019554">
    <property type="entry name" value="Soluble_ligand-bd"/>
</dbReference>
<dbReference type="PANTHER" id="PTHR11780">
    <property type="entry name" value="NADH-UBIQUINONE OXIDOREDUCTASE FLAVOPROTEIN 1 NDUFV1"/>
    <property type="match status" value="1"/>
</dbReference>
<feature type="domain" description="NADH-ubiquinone oxidoreductase 51kDa subunit FMN-binding" evidence="10">
    <location>
        <begin position="58"/>
        <end position="213"/>
    </location>
</feature>
<dbReference type="InterPro" id="IPR037225">
    <property type="entry name" value="Nuo51_FMN-bd_sf"/>
</dbReference>
<dbReference type="GO" id="GO:0003954">
    <property type="term" value="F:NADH dehydrogenase activity"/>
    <property type="evidence" value="ECO:0007669"/>
    <property type="project" value="TreeGrafter"/>
</dbReference>
<evidence type="ECO:0000256" key="7">
    <source>
        <dbReference type="ARBA" id="ARBA00022723"/>
    </source>
</evidence>
<feature type="domain" description="NADH-ubiquinone oxidoreductase 51kDa subunit iron-sulphur binding" evidence="12">
    <location>
        <begin position="325"/>
        <end position="408"/>
    </location>
</feature>
<dbReference type="InterPro" id="IPR037207">
    <property type="entry name" value="Nuop51_4Fe4S-bd_sf"/>
</dbReference>
<dbReference type="GO" id="GO:0051539">
    <property type="term" value="F:4 iron, 4 sulfur cluster binding"/>
    <property type="evidence" value="ECO:0007669"/>
    <property type="project" value="UniProtKB-KW"/>
</dbReference>
<keyword evidence="14" id="KW-1185">Reference proteome</keyword>
<dbReference type="InterPro" id="IPR011538">
    <property type="entry name" value="Nuo51_FMN-bd"/>
</dbReference>
<dbReference type="PANTHER" id="PTHR11780:SF10">
    <property type="entry name" value="NADH DEHYDROGENASE [UBIQUINONE] FLAVOPROTEIN 1, MITOCHONDRIAL"/>
    <property type="match status" value="1"/>
</dbReference>
<comment type="cofactor">
    <cofactor evidence="2">
        <name>[4Fe-4S] cluster</name>
        <dbReference type="ChEBI" id="CHEBI:49883"/>
    </cofactor>
</comment>
<keyword evidence="8" id="KW-0408">Iron</keyword>
<evidence type="ECO:0000259" key="12">
    <source>
        <dbReference type="Pfam" id="PF10589"/>
    </source>
</evidence>
<evidence type="ECO:0000259" key="11">
    <source>
        <dbReference type="Pfam" id="PF10531"/>
    </source>
</evidence>
<evidence type="ECO:0000256" key="9">
    <source>
        <dbReference type="ARBA" id="ARBA00023014"/>
    </source>
</evidence>